<accession>A0A4R4EL93</accession>
<sequence length="326" mass="36288">MIRRTGTRFWRDTEGSFTLESTVLFPFIMICTVILLFTAVYTYQVASMHSKSSIVAERAAFVWDNSYKDPATGRFSPSSHDGLYRRITSDLLSAGLGLFGSTSSSQLTLPVQGVPSDSNLIQKKLAKSAMQIPSNLHGEIKYASYGILSKVQVQLDVPFSMPFRGSMLAMGKHESYVTDPIEFIRMIDLTRTYMGEVKDRIKPKDAGELFKEPANTEQGTTITFKSEAQASDYIRKLVSGQRTEMVTPSGPRRVIDALDANGIAHQAYYTTNSQLETVQLPKDIELLQAGMVKGVVWHFFKGGKNLPSERLQKKLDEAGIIVVIHE</sequence>
<evidence type="ECO:0008006" key="4">
    <source>
        <dbReference type="Google" id="ProtNLM"/>
    </source>
</evidence>
<proteinExistence type="predicted"/>
<keyword evidence="1" id="KW-0812">Transmembrane</keyword>
<evidence type="ECO:0000313" key="3">
    <source>
        <dbReference type="Proteomes" id="UP000295418"/>
    </source>
</evidence>
<reference evidence="2 3" key="1">
    <citation type="submission" date="2019-03" db="EMBL/GenBank/DDBJ databases">
        <authorList>
            <person name="Kim M.K.M."/>
        </authorList>
    </citation>
    <scope>NUCLEOTIDE SEQUENCE [LARGE SCALE GENOMIC DNA]</scope>
    <source>
        <strain evidence="2 3">18JY21-1</strain>
    </source>
</reference>
<evidence type="ECO:0000313" key="2">
    <source>
        <dbReference type="EMBL" id="TCZ81016.1"/>
    </source>
</evidence>
<gene>
    <name evidence="2" type="ORF">E0485_01670</name>
</gene>
<dbReference type="OrthoDB" id="2703555at2"/>
<protein>
    <recommendedName>
        <fullName evidence="4">Pilus assembly protein</fullName>
    </recommendedName>
</protein>
<keyword evidence="1" id="KW-1133">Transmembrane helix</keyword>
<dbReference type="AlphaFoldDB" id="A0A4R4EL93"/>
<feature type="transmembrane region" description="Helical" evidence="1">
    <location>
        <begin position="21"/>
        <end position="43"/>
    </location>
</feature>
<name>A0A4R4EL93_9BACL</name>
<keyword evidence="1" id="KW-0472">Membrane</keyword>
<dbReference type="RefSeq" id="WP_132415890.1">
    <property type="nucleotide sequence ID" value="NZ_SKFG01000001.1"/>
</dbReference>
<keyword evidence="3" id="KW-1185">Reference proteome</keyword>
<dbReference type="Proteomes" id="UP000295418">
    <property type="component" value="Unassembled WGS sequence"/>
</dbReference>
<evidence type="ECO:0000256" key="1">
    <source>
        <dbReference type="SAM" id="Phobius"/>
    </source>
</evidence>
<organism evidence="2 3">
    <name type="scientific">Paenibacillus albiflavus</name>
    <dbReference type="NCBI Taxonomy" id="2545760"/>
    <lineage>
        <taxon>Bacteria</taxon>
        <taxon>Bacillati</taxon>
        <taxon>Bacillota</taxon>
        <taxon>Bacilli</taxon>
        <taxon>Bacillales</taxon>
        <taxon>Paenibacillaceae</taxon>
        <taxon>Paenibacillus</taxon>
    </lineage>
</organism>
<dbReference type="EMBL" id="SKFG01000001">
    <property type="protein sequence ID" value="TCZ81016.1"/>
    <property type="molecule type" value="Genomic_DNA"/>
</dbReference>
<comment type="caution">
    <text evidence="2">The sequence shown here is derived from an EMBL/GenBank/DDBJ whole genome shotgun (WGS) entry which is preliminary data.</text>
</comment>